<evidence type="ECO:0000313" key="2">
    <source>
        <dbReference type="EMBL" id="MCW7553342.1"/>
    </source>
</evidence>
<reference evidence="2 3" key="1">
    <citation type="submission" date="2022-10" db="EMBL/GenBank/DDBJ databases">
        <title>High-quality genome sequences of two octocoral-associated bacteria, Endozoicomonas euniceicola EF212 and Endozoicomonas gorgoniicola PS125.</title>
        <authorList>
            <person name="Chiou Y.-J."/>
            <person name="Chen Y.-H."/>
        </authorList>
    </citation>
    <scope>NUCLEOTIDE SEQUENCE [LARGE SCALE GENOMIC DNA]</scope>
    <source>
        <strain evidence="2 3">PS125</strain>
    </source>
</reference>
<gene>
    <name evidence="2" type="ORF">NX722_11990</name>
</gene>
<keyword evidence="1" id="KW-0472">Membrane</keyword>
<keyword evidence="1" id="KW-1133">Transmembrane helix</keyword>
<name>A0ABT3MVC2_9GAMM</name>
<sequence length="104" mass="11665">MKVAHWHSIYISTLFFGGLVGLLLFLLCVFKRPYEIYIMKAKPNSRDFVVMGMMVALMFDGNRIYEYPGGMLLAFTLPLFLANLVGSYETSGTQSVNAPQARSS</sequence>
<dbReference type="EMBL" id="JAPFCC010000001">
    <property type="protein sequence ID" value="MCW7553342.1"/>
    <property type="molecule type" value="Genomic_DNA"/>
</dbReference>
<accession>A0ABT3MVC2</accession>
<organism evidence="2 3">
    <name type="scientific">Endozoicomonas gorgoniicola</name>
    <dbReference type="NCBI Taxonomy" id="1234144"/>
    <lineage>
        <taxon>Bacteria</taxon>
        <taxon>Pseudomonadati</taxon>
        <taxon>Pseudomonadota</taxon>
        <taxon>Gammaproteobacteria</taxon>
        <taxon>Oceanospirillales</taxon>
        <taxon>Endozoicomonadaceae</taxon>
        <taxon>Endozoicomonas</taxon>
    </lineage>
</organism>
<evidence type="ECO:0000313" key="3">
    <source>
        <dbReference type="Proteomes" id="UP001209854"/>
    </source>
</evidence>
<protein>
    <submittedName>
        <fullName evidence="2">Uncharacterized protein</fullName>
    </submittedName>
</protein>
<feature type="transmembrane region" description="Helical" evidence="1">
    <location>
        <begin position="71"/>
        <end position="88"/>
    </location>
</feature>
<keyword evidence="3" id="KW-1185">Reference proteome</keyword>
<comment type="caution">
    <text evidence="2">The sequence shown here is derived from an EMBL/GenBank/DDBJ whole genome shotgun (WGS) entry which is preliminary data.</text>
</comment>
<keyword evidence="1" id="KW-0812">Transmembrane</keyword>
<proteinExistence type="predicted"/>
<dbReference type="RefSeq" id="WP_262568176.1">
    <property type="nucleotide sequence ID" value="NZ_JAPFCC010000001.1"/>
</dbReference>
<dbReference type="Proteomes" id="UP001209854">
    <property type="component" value="Unassembled WGS sequence"/>
</dbReference>
<feature type="transmembrane region" description="Helical" evidence="1">
    <location>
        <begin position="6"/>
        <end position="27"/>
    </location>
</feature>
<evidence type="ECO:0000256" key="1">
    <source>
        <dbReference type="SAM" id="Phobius"/>
    </source>
</evidence>